<evidence type="ECO:0000313" key="2">
    <source>
        <dbReference type="EMBL" id="MQM71918.1"/>
    </source>
</evidence>
<feature type="region of interest" description="Disordered" evidence="1">
    <location>
        <begin position="95"/>
        <end position="118"/>
    </location>
</feature>
<reference evidence="2" key="1">
    <citation type="journal article" date="2020" name="Appl. Environ. Microbiol.">
        <title>Medium-Chain Fatty Acid Synthesis by 'Candidatus Weimeria bifida' gen. nov., sp. nov., and 'Candidatus Pseudoramibacter fermentans' sp. nov.</title>
        <authorList>
            <person name="Scarborough M.J."/>
            <person name="Myers K.S."/>
            <person name="Donohue T.J."/>
            <person name="Noguera D.R."/>
        </authorList>
    </citation>
    <scope>NUCLEOTIDE SEQUENCE</scope>
    <source>
        <strain evidence="2">EUB1.1</strain>
    </source>
</reference>
<protein>
    <recommendedName>
        <fullName evidence="4">Phasin family protein</fullName>
    </recommendedName>
</protein>
<dbReference type="EMBL" id="VOGB01000003">
    <property type="protein sequence ID" value="MQM71918.1"/>
    <property type="molecule type" value="Genomic_DNA"/>
</dbReference>
<gene>
    <name evidence="2" type="ORF">FRC53_00470</name>
</gene>
<keyword evidence="3" id="KW-1185">Reference proteome</keyword>
<evidence type="ECO:0000313" key="3">
    <source>
        <dbReference type="Proteomes" id="UP000473648"/>
    </source>
</evidence>
<organism evidence="2 3">
    <name type="scientific">Candidatus Pseudoramibacter fermentans</name>
    <dbReference type="NCBI Taxonomy" id="2594427"/>
    <lineage>
        <taxon>Bacteria</taxon>
        <taxon>Bacillati</taxon>
        <taxon>Bacillota</taxon>
        <taxon>Clostridia</taxon>
        <taxon>Eubacteriales</taxon>
        <taxon>Eubacteriaceae</taxon>
        <taxon>Pseudoramibacter</taxon>
    </lineage>
</organism>
<dbReference type="AlphaFoldDB" id="A0A6L5GP79"/>
<sequence>MAINFGEEFKKIILAGVGAAAVTAEKAEQVVNYCVEKGELTVEQGKVVNEELKHSVKQKVDATKEKFKKKTSLDDVLKAVDNMSDEELEALKEKLAKAEADDADVEEADVEDADTKTE</sequence>
<dbReference type="Proteomes" id="UP000473648">
    <property type="component" value="Unassembled WGS sequence"/>
</dbReference>
<evidence type="ECO:0000256" key="1">
    <source>
        <dbReference type="SAM" id="MobiDB-lite"/>
    </source>
</evidence>
<accession>A0A6L5GP79</accession>
<evidence type="ECO:0008006" key="4">
    <source>
        <dbReference type="Google" id="ProtNLM"/>
    </source>
</evidence>
<proteinExistence type="predicted"/>
<name>A0A6L5GP79_9FIRM</name>
<feature type="compositionally biased region" description="Acidic residues" evidence="1">
    <location>
        <begin position="101"/>
        <end position="112"/>
    </location>
</feature>
<comment type="caution">
    <text evidence="2">The sequence shown here is derived from an EMBL/GenBank/DDBJ whole genome shotgun (WGS) entry which is preliminary data.</text>
</comment>